<keyword evidence="3" id="KW-1185">Reference proteome</keyword>
<reference evidence="2 3" key="1">
    <citation type="journal article" date="2013" name="BMC Genomics">
        <title>Genomics-driven discovery of the pneumocandin biosynthetic gene cluster in the fungus Glarea lozoyensis.</title>
        <authorList>
            <person name="Chen L."/>
            <person name="Yue Q."/>
            <person name="Zhang X."/>
            <person name="Xiang M."/>
            <person name="Wang C."/>
            <person name="Li S."/>
            <person name="Che Y."/>
            <person name="Ortiz-Lopez F.J."/>
            <person name="Bills G.F."/>
            <person name="Liu X."/>
            <person name="An Z."/>
        </authorList>
    </citation>
    <scope>NUCLEOTIDE SEQUENCE [LARGE SCALE GENOMIC DNA]</scope>
    <source>
        <strain evidence="3">ATCC 20868 / MF5171</strain>
    </source>
</reference>
<dbReference type="KEGG" id="glz:GLAREA_05859"/>
<gene>
    <name evidence="2" type="ORF">GLAREA_05859</name>
</gene>
<sequence length="113" mass="12299">MSNPTPTPQSSTSDLKPLIPSPKSPPKKQSLGEKVLSAMFDGPPGTKSSKLAHELKDKWDEDKLDISRTEKEEKERQARIAKRNEMVRGGDGARTNDLQKGGWGGAMLADGNI</sequence>
<dbReference type="HOGENOM" id="CLU_2133748_0_0_1"/>
<feature type="region of interest" description="Disordered" evidence="1">
    <location>
        <begin position="68"/>
        <end position="113"/>
    </location>
</feature>
<dbReference type="GeneID" id="19464913"/>
<feature type="region of interest" description="Disordered" evidence="1">
    <location>
        <begin position="1"/>
        <end position="50"/>
    </location>
</feature>
<name>S3D2Y7_GLAL2</name>
<dbReference type="AlphaFoldDB" id="S3D2Y7"/>
<organism evidence="2 3">
    <name type="scientific">Glarea lozoyensis (strain ATCC 20868 / MF5171)</name>
    <dbReference type="NCBI Taxonomy" id="1116229"/>
    <lineage>
        <taxon>Eukaryota</taxon>
        <taxon>Fungi</taxon>
        <taxon>Dikarya</taxon>
        <taxon>Ascomycota</taxon>
        <taxon>Pezizomycotina</taxon>
        <taxon>Leotiomycetes</taxon>
        <taxon>Helotiales</taxon>
        <taxon>Helotiaceae</taxon>
        <taxon>Glarea</taxon>
    </lineage>
</organism>
<evidence type="ECO:0000256" key="1">
    <source>
        <dbReference type="SAM" id="MobiDB-lite"/>
    </source>
</evidence>
<dbReference type="Proteomes" id="UP000016922">
    <property type="component" value="Unassembled WGS sequence"/>
</dbReference>
<dbReference type="OrthoDB" id="3555815at2759"/>
<dbReference type="EMBL" id="KE145358">
    <property type="protein sequence ID" value="EPE32847.1"/>
    <property type="molecule type" value="Genomic_DNA"/>
</dbReference>
<feature type="compositionally biased region" description="Basic and acidic residues" evidence="1">
    <location>
        <begin position="68"/>
        <end position="88"/>
    </location>
</feature>
<accession>S3D2Y7</accession>
<proteinExistence type="predicted"/>
<protein>
    <submittedName>
        <fullName evidence="2">Uncharacterized protein</fullName>
    </submittedName>
</protein>
<feature type="compositionally biased region" description="Low complexity" evidence="1">
    <location>
        <begin position="8"/>
        <end position="18"/>
    </location>
</feature>
<evidence type="ECO:0000313" key="3">
    <source>
        <dbReference type="Proteomes" id="UP000016922"/>
    </source>
</evidence>
<dbReference type="RefSeq" id="XP_008079464.1">
    <property type="nucleotide sequence ID" value="XM_008081273.1"/>
</dbReference>
<evidence type="ECO:0000313" key="2">
    <source>
        <dbReference type="EMBL" id="EPE32847.1"/>
    </source>
</evidence>